<feature type="region of interest" description="Disordered" evidence="1">
    <location>
        <begin position="41"/>
        <end position="82"/>
    </location>
</feature>
<comment type="caution">
    <text evidence="2">The sequence shown here is derived from an EMBL/GenBank/DDBJ whole genome shotgun (WGS) entry which is preliminary data.</text>
</comment>
<proteinExistence type="predicted"/>
<dbReference type="EMBL" id="PGOL01001995">
    <property type="protein sequence ID" value="PKI51700.1"/>
    <property type="molecule type" value="Genomic_DNA"/>
</dbReference>
<evidence type="ECO:0000313" key="2">
    <source>
        <dbReference type="EMBL" id="PKI51700.1"/>
    </source>
</evidence>
<feature type="compositionally biased region" description="Pro residues" evidence="1">
    <location>
        <begin position="43"/>
        <end position="53"/>
    </location>
</feature>
<sequence>MKYQDGRGGSGGLTPTTAILARCHQHQGLPTTLTGRWWLAPDLPYPQNHPPSPILEERERESEGGGGDSTPATTTQIKVVGC</sequence>
<gene>
    <name evidence="2" type="ORF">CRG98_027863</name>
</gene>
<dbReference type="AlphaFoldDB" id="A0A2I0J732"/>
<evidence type="ECO:0000313" key="3">
    <source>
        <dbReference type="Proteomes" id="UP000233551"/>
    </source>
</evidence>
<protein>
    <submittedName>
        <fullName evidence="2">Uncharacterized protein</fullName>
    </submittedName>
</protein>
<name>A0A2I0J732_PUNGR</name>
<evidence type="ECO:0000256" key="1">
    <source>
        <dbReference type="SAM" id="MobiDB-lite"/>
    </source>
</evidence>
<reference evidence="2 3" key="1">
    <citation type="submission" date="2017-11" db="EMBL/GenBank/DDBJ databases">
        <title>De-novo sequencing of pomegranate (Punica granatum L.) genome.</title>
        <authorList>
            <person name="Akparov Z."/>
            <person name="Amiraslanov A."/>
            <person name="Hajiyeva S."/>
            <person name="Abbasov M."/>
            <person name="Kaur K."/>
            <person name="Hamwieh A."/>
            <person name="Solovyev V."/>
            <person name="Salamov A."/>
            <person name="Braich B."/>
            <person name="Kosarev P."/>
            <person name="Mahmoud A."/>
            <person name="Hajiyev E."/>
            <person name="Babayeva S."/>
            <person name="Izzatullayeva V."/>
            <person name="Mammadov A."/>
            <person name="Mammadov A."/>
            <person name="Sharifova S."/>
            <person name="Ojaghi J."/>
            <person name="Eynullazada K."/>
            <person name="Bayramov B."/>
            <person name="Abdulazimova A."/>
            <person name="Shahmuradov I."/>
        </authorList>
    </citation>
    <scope>NUCLEOTIDE SEQUENCE [LARGE SCALE GENOMIC DNA]</scope>
    <source>
        <strain evidence="3">cv. AG2017</strain>
        <tissue evidence="2">Leaf</tissue>
    </source>
</reference>
<feature type="compositionally biased region" description="Polar residues" evidence="1">
    <location>
        <begin position="70"/>
        <end position="82"/>
    </location>
</feature>
<keyword evidence="3" id="KW-1185">Reference proteome</keyword>
<organism evidence="2 3">
    <name type="scientific">Punica granatum</name>
    <name type="common">Pomegranate</name>
    <dbReference type="NCBI Taxonomy" id="22663"/>
    <lineage>
        <taxon>Eukaryota</taxon>
        <taxon>Viridiplantae</taxon>
        <taxon>Streptophyta</taxon>
        <taxon>Embryophyta</taxon>
        <taxon>Tracheophyta</taxon>
        <taxon>Spermatophyta</taxon>
        <taxon>Magnoliopsida</taxon>
        <taxon>eudicotyledons</taxon>
        <taxon>Gunneridae</taxon>
        <taxon>Pentapetalae</taxon>
        <taxon>rosids</taxon>
        <taxon>malvids</taxon>
        <taxon>Myrtales</taxon>
        <taxon>Lythraceae</taxon>
        <taxon>Punica</taxon>
    </lineage>
</organism>
<dbReference type="Proteomes" id="UP000233551">
    <property type="component" value="Unassembled WGS sequence"/>
</dbReference>
<accession>A0A2I0J732</accession>